<dbReference type="Proteomes" id="UP000305675">
    <property type="component" value="Unassembled WGS sequence"/>
</dbReference>
<evidence type="ECO:0008006" key="4">
    <source>
        <dbReference type="Google" id="ProtNLM"/>
    </source>
</evidence>
<evidence type="ECO:0000256" key="1">
    <source>
        <dbReference type="SAM" id="SignalP"/>
    </source>
</evidence>
<proteinExistence type="predicted"/>
<dbReference type="EMBL" id="SWCJ01000007">
    <property type="protein sequence ID" value="TKB54714.1"/>
    <property type="molecule type" value="Genomic_DNA"/>
</dbReference>
<sequence length="147" mass="14150">MKKIALAAAASAVIATSAMAADITLQATYNLIAPIALSENTELSFGDVSGAAGSQCVLDRAGTATGAGCLGGSVAAGSVKITGAADAAITLNVVGSSANNVTFTPDFDGTINSLTGGDLDIAIGGTLDIAAGASGSSLDYTVTVDYN</sequence>
<dbReference type="AlphaFoldDB" id="A0A4U1BMG7"/>
<name>A0A4U1BMG7_9GAMM</name>
<keyword evidence="3" id="KW-1185">Reference proteome</keyword>
<organism evidence="2 3">
    <name type="scientific">Ferrimonas aestuarii</name>
    <dbReference type="NCBI Taxonomy" id="2569539"/>
    <lineage>
        <taxon>Bacteria</taxon>
        <taxon>Pseudomonadati</taxon>
        <taxon>Pseudomonadota</taxon>
        <taxon>Gammaproteobacteria</taxon>
        <taxon>Alteromonadales</taxon>
        <taxon>Ferrimonadaceae</taxon>
        <taxon>Ferrimonas</taxon>
    </lineage>
</organism>
<comment type="caution">
    <text evidence="2">The sequence shown here is derived from an EMBL/GenBank/DDBJ whole genome shotgun (WGS) entry which is preliminary data.</text>
</comment>
<accession>A0A4U1BMG7</accession>
<protein>
    <recommendedName>
        <fullName evidence="4">DUF4402 domain-containing protein</fullName>
    </recommendedName>
</protein>
<evidence type="ECO:0000313" key="2">
    <source>
        <dbReference type="EMBL" id="TKB54714.1"/>
    </source>
</evidence>
<reference evidence="2 3" key="1">
    <citation type="submission" date="2019-04" db="EMBL/GenBank/DDBJ databases">
        <authorList>
            <person name="Hwang J.C."/>
        </authorList>
    </citation>
    <scope>NUCLEOTIDE SEQUENCE [LARGE SCALE GENOMIC DNA]</scope>
    <source>
        <strain evidence="2 3">IMCC35002</strain>
    </source>
</reference>
<keyword evidence="1" id="KW-0732">Signal</keyword>
<feature type="signal peptide" evidence="1">
    <location>
        <begin position="1"/>
        <end position="20"/>
    </location>
</feature>
<gene>
    <name evidence="2" type="ORF">FCL42_11220</name>
</gene>
<evidence type="ECO:0000313" key="3">
    <source>
        <dbReference type="Proteomes" id="UP000305675"/>
    </source>
</evidence>
<feature type="chain" id="PRO_5020668519" description="DUF4402 domain-containing protein" evidence="1">
    <location>
        <begin position="21"/>
        <end position="147"/>
    </location>
</feature>
<dbReference type="RefSeq" id="WP_136863514.1">
    <property type="nucleotide sequence ID" value="NZ_SWCJ01000007.1"/>
</dbReference>